<dbReference type="Proteomes" id="UP000315689">
    <property type="component" value="Unassembled WGS sequence"/>
</dbReference>
<dbReference type="EMBL" id="VMGK01000001">
    <property type="protein sequence ID" value="TSC93485.1"/>
    <property type="molecule type" value="Genomic_DNA"/>
</dbReference>
<name>A0A554LKS6_9BACT</name>
<comment type="caution">
    <text evidence="2">The sequence shown here is derived from an EMBL/GenBank/DDBJ whole genome shotgun (WGS) entry which is preliminary data.</text>
</comment>
<sequence length="349" mass="38311">MREVFRLPFVVSLALCACSSVSAGERSELRVDISLCPYEVYKGEKSPDNRVRYYKVAGRQEPVFWDPVFPIVVGDFVEVRVLPDKTERELAIVDIALDEGAIRRFRPTPVVNPVVDAPPWEITFSTAGLKEGWHKVGVFCQQRSNNALRASAPMKFLLVRTLEDKASVARIAVLEKLASELVRQSAEQKTAYGVETARLADEQAAKVARWQEASALAEPIAVGEEVATTLQPGEGGWRLEGAFTAGGGVSYSSPPAELRTGIPTAPRRKVTLQSIGELTILTPGRQTVRVDYEVADGRKLSKTFVVNRKLTLQGVSVPLTVTATLGNVRVTRELILQNPIAVIDFKEVK</sequence>
<gene>
    <name evidence="2" type="ORF">CEN89_22</name>
</gene>
<keyword evidence="1" id="KW-0732">Signal</keyword>
<dbReference type="AlphaFoldDB" id="A0A554LKS6"/>
<dbReference type="PROSITE" id="PS51257">
    <property type="entry name" value="PROKAR_LIPOPROTEIN"/>
    <property type="match status" value="1"/>
</dbReference>
<evidence type="ECO:0000256" key="1">
    <source>
        <dbReference type="SAM" id="SignalP"/>
    </source>
</evidence>
<reference evidence="2 3" key="1">
    <citation type="submission" date="2017-07" db="EMBL/GenBank/DDBJ databases">
        <title>Mechanisms for carbon and nitrogen cycling indicate functional differentiation within the Candidate Phyla Radiation.</title>
        <authorList>
            <person name="Danczak R.E."/>
            <person name="Johnston M.D."/>
            <person name="Kenah C."/>
            <person name="Slattery M."/>
            <person name="Wrighton K.C."/>
            <person name="Wilkins M.J."/>
        </authorList>
    </citation>
    <scope>NUCLEOTIDE SEQUENCE [LARGE SCALE GENOMIC DNA]</scope>
    <source>
        <strain evidence="2">Licking1014_7</strain>
    </source>
</reference>
<organism evidence="2 3">
    <name type="scientific">Candidatus Berkelbacteria bacterium Licking1014_7</name>
    <dbReference type="NCBI Taxonomy" id="2017147"/>
    <lineage>
        <taxon>Bacteria</taxon>
        <taxon>Candidatus Berkelbacteria</taxon>
    </lineage>
</organism>
<evidence type="ECO:0000313" key="2">
    <source>
        <dbReference type="EMBL" id="TSC93485.1"/>
    </source>
</evidence>
<evidence type="ECO:0000313" key="3">
    <source>
        <dbReference type="Proteomes" id="UP000315689"/>
    </source>
</evidence>
<protein>
    <submittedName>
        <fullName evidence="2">Uncharacterized protein</fullName>
    </submittedName>
</protein>
<feature type="signal peptide" evidence="1">
    <location>
        <begin position="1"/>
        <end position="23"/>
    </location>
</feature>
<feature type="chain" id="PRO_5021865642" evidence="1">
    <location>
        <begin position="24"/>
        <end position="349"/>
    </location>
</feature>
<proteinExistence type="predicted"/>
<accession>A0A554LKS6</accession>